<keyword evidence="7" id="KW-1185">Reference proteome</keyword>
<keyword evidence="2 4" id="KW-0238">DNA-binding</keyword>
<dbReference type="Pfam" id="PF00440">
    <property type="entry name" value="TetR_N"/>
    <property type="match status" value="1"/>
</dbReference>
<dbReference type="Proteomes" id="UP000319516">
    <property type="component" value="Unassembled WGS sequence"/>
</dbReference>
<proteinExistence type="predicted"/>
<dbReference type="GO" id="GO:0003677">
    <property type="term" value="F:DNA binding"/>
    <property type="evidence" value="ECO:0007669"/>
    <property type="project" value="UniProtKB-UniRule"/>
</dbReference>
<dbReference type="SUPFAM" id="SSF48498">
    <property type="entry name" value="Tetracyclin repressor-like, C-terminal domain"/>
    <property type="match status" value="1"/>
</dbReference>
<accession>A0A542YWC6</accession>
<dbReference type="RefSeq" id="WP_141786270.1">
    <property type="nucleotide sequence ID" value="NZ_BAAAIK010000001.1"/>
</dbReference>
<dbReference type="OrthoDB" id="5242433at2"/>
<name>A0A542YWC6_9MICO</name>
<dbReference type="EMBL" id="VFOP01000001">
    <property type="protein sequence ID" value="TQL52390.1"/>
    <property type="molecule type" value="Genomic_DNA"/>
</dbReference>
<evidence type="ECO:0000256" key="2">
    <source>
        <dbReference type="ARBA" id="ARBA00023125"/>
    </source>
</evidence>
<evidence type="ECO:0000256" key="3">
    <source>
        <dbReference type="ARBA" id="ARBA00023163"/>
    </source>
</evidence>
<reference evidence="6 7" key="1">
    <citation type="submission" date="2019-06" db="EMBL/GenBank/DDBJ databases">
        <title>Sequencing the genomes of 1000 actinobacteria strains.</title>
        <authorList>
            <person name="Klenk H.-P."/>
        </authorList>
    </citation>
    <scope>NUCLEOTIDE SEQUENCE [LARGE SCALE GENOMIC DNA]</scope>
    <source>
        <strain evidence="6 7">DSM 12335</strain>
    </source>
</reference>
<gene>
    <name evidence="6" type="ORF">FB467_3574</name>
</gene>
<evidence type="ECO:0000256" key="4">
    <source>
        <dbReference type="PROSITE-ProRule" id="PRU00335"/>
    </source>
</evidence>
<dbReference type="PANTHER" id="PTHR47506">
    <property type="entry name" value="TRANSCRIPTIONAL REGULATORY PROTEIN"/>
    <property type="match status" value="1"/>
</dbReference>
<feature type="domain" description="HTH tetR-type" evidence="5">
    <location>
        <begin position="15"/>
        <end position="75"/>
    </location>
</feature>
<dbReference type="PROSITE" id="PS50977">
    <property type="entry name" value="HTH_TETR_2"/>
    <property type="match status" value="1"/>
</dbReference>
<dbReference type="InterPro" id="IPR001647">
    <property type="entry name" value="HTH_TetR"/>
</dbReference>
<dbReference type="SUPFAM" id="SSF46689">
    <property type="entry name" value="Homeodomain-like"/>
    <property type="match status" value="1"/>
</dbReference>
<dbReference type="AlphaFoldDB" id="A0A542YWC6"/>
<dbReference type="InterPro" id="IPR009057">
    <property type="entry name" value="Homeodomain-like_sf"/>
</dbReference>
<protein>
    <submittedName>
        <fullName evidence="6">TetR family transcriptional regulator</fullName>
    </submittedName>
</protein>
<evidence type="ECO:0000256" key="1">
    <source>
        <dbReference type="ARBA" id="ARBA00023015"/>
    </source>
</evidence>
<dbReference type="PRINTS" id="PR00455">
    <property type="entry name" value="HTHTETR"/>
</dbReference>
<dbReference type="Gene3D" id="1.10.357.10">
    <property type="entry name" value="Tetracycline Repressor, domain 2"/>
    <property type="match status" value="1"/>
</dbReference>
<dbReference type="InterPro" id="IPR036271">
    <property type="entry name" value="Tet_transcr_reg_TetR-rel_C_sf"/>
</dbReference>
<dbReference type="PANTHER" id="PTHR47506:SF6">
    <property type="entry name" value="HTH-TYPE TRANSCRIPTIONAL REPRESSOR NEMR"/>
    <property type="match status" value="1"/>
</dbReference>
<keyword evidence="1" id="KW-0805">Transcription regulation</keyword>
<comment type="caution">
    <text evidence="6">The sequence shown here is derived from an EMBL/GenBank/DDBJ whole genome shotgun (WGS) entry which is preliminary data.</text>
</comment>
<feature type="DNA-binding region" description="H-T-H motif" evidence="4">
    <location>
        <begin position="38"/>
        <end position="57"/>
    </location>
</feature>
<evidence type="ECO:0000259" key="5">
    <source>
        <dbReference type="PROSITE" id="PS50977"/>
    </source>
</evidence>
<sequence length="205" mass="22237">MSGRAKATRAHVPVEERRRQLTRAAMEVMQDQGAWSLTTRAVAQRAGVPLGAVHYAFHSKAELIAAVFAADIDSAMQLIHRAAQQEGAPEQVLGEALRACAASLRDEPGVELVLQELTLMGARDEVLAALARESIQDYRAGMARVLEELAASRDLRWDADVKVLGEMVFAQLVGLSQNWLASRDDALLDACLADLARQLAGRLQA</sequence>
<keyword evidence="3" id="KW-0804">Transcription</keyword>
<organism evidence="6 7">
    <name type="scientific">Ornithinicoccus hortensis</name>
    <dbReference type="NCBI Taxonomy" id="82346"/>
    <lineage>
        <taxon>Bacteria</taxon>
        <taxon>Bacillati</taxon>
        <taxon>Actinomycetota</taxon>
        <taxon>Actinomycetes</taxon>
        <taxon>Micrococcales</taxon>
        <taxon>Intrasporangiaceae</taxon>
        <taxon>Ornithinicoccus</taxon>
    </lineage>
</organism>
<evidence type="ECO:0000313" key="7">
    <source>
        <dbReference type="Proteomes" id="UP000319516"/>
    </source>
</evidence>
<evidence type="ECO:0000313" key="6">
    <source>
        <dbReference type="EMBL" id="TQL52390.1"/>
    </source>
</evidence>